<sequence>MKRTALYICLAITSSMFLQCKDYLDVTNPGQSDNEFVMSSPEEAAKTLSWAYGEYRTNVAAGGNYNWQDPLGSDAEYMSEYPTGNNVIARLQPEASAVNNAATQYNSLNIILARASRIAQVIQDKGVVETTETNEWTQLYGEAKTMWALCGWELVRHFGDVPFGYENQYVQDYELKSRFAIMDTLIAELKLVEGSMYKVGEGGVTAERLNRSYANALIGEIALHAGGWQTIRTDVPGLYGDVQFDYRGTDDGTCVYARRKDYMDYIRMAEQYLNLAVNTHNGTTRLITSDDRSVNNPFQMHWQHINSRRSSPESLYEVACSPGFGGEHPYSQGRPGSNNGAVSVLNTFAAIRIVPSFFYNGYEDGDKRRDVSMVVTGSDAATGREALMPLGAGTRIGGGGPAINKWDQNRGDNPLIPNNAFRSSGMNYTVMRMADAMLMLAEAKAILGTDDAGAVNLVNQIRSRAFGNSNHPIASLSGETLLDAIYEERRLELLGEGDVRWDMIRSGKFNERAVKVRQEMENMMTGLASNGYYTFASGRTISNYIWTKHVQLNPGSSAAEVTQESTNPNDPARFPGWRGIYNWNAAVHASVAAKNLAIKGLYNYIDPNGAEAAALEADGYVRTNWGITISAGTNPAMYRAAILDGVVGRENLAPRYFHPMPLTVIDQSKGKVRNGYGLPNN</sequence>
<dbReference type="Gene3D" id="1.25.40.390">
    <property type="match status" value="1"/>
</dbReference>
<evidence type="ECO:0000256" key="2">
    <source>
        <dbReference type="ARBA" id="ARBA00006275"/>
    </source>
</evidence>
<dbReference type="Proteomes" id="UP000292855">
    <property type="component" value="Unassembled WGS sequence"/>
</dbReference>
<comment type="subcellular location">
    <subcellularLocation>
        <location evidence="1">Cell outer membrane</location>
    </subcellularLocation>
</comment>
<dbReference type="RefSeq" id="WP_130142300.1">
    <property type="nucleotide sequence ID" value="NZ_SGIT01000002.1"/>
</dbReference>
<reference evidence="8 9" key="1">
    <citation type="submission" date="2019-02" db="EMBL/GenBank/DDBJ databases">
        <authorList>
            <person name="Li Y."/>
        </authorList>
    </citation>
    <scope>NUCLEOTIDE SEQUENCE [LARGE SCALE GENOMIC DNA]</scope>
    <source>
        <strain evidence="8 9">30C10-4-7</strain>
    </source>
</reference>
<feature type="chain" id="PRO_5020550375" evidence="6">
    <location>
        <begin position="21"/>
        <end position="681"/>
    </location>
</feature>
<evidence type="ECO:0000256" key="5">
    <source>
        <dbReference type="ARBA" id="ARBA00023237"/>
    </source>
</evidence>
<dbReference type="SUPFAM" id="SSF48452">
    <property type="entry name" value="TPR-like"/>
    <property type="match status" value="1"/>
</dbReference>
<name>A0A4Q6XLM6_9SPHI</name>
<evidence type="ECO:0000259" key="7">
    <source>
        <dbReference type="Pfam" id="PF07980"/>
    </source>
</evidence>
<evidence type="ECO:0000256" key="1">
    <source>
        <dbReference type="ARBA" id="ARBA00004442"/>
    </source>
</evidence>
<keyword evidence="4" id="KW-0472">Membrane</keyword>
<evidence type="ECO:0000256" key="3">
    <source>
        <dbReference type="ARBA" id="ARBA00022729"/>
    </source>
</evidence>
<evidence type="ECO:0000313" key="8">
    <source>
        <dbReference type="EMBL" id="RZF60385.1"/>
    </source>
</evidence>
<protein>
    <submittedName>
        <fullName evidence="8">RagB/SusD family nutrient uptake outer membrane protein</fullName>
    </submittedName>
</protein>
<proteinExistence type="inferred from homology"/>
<evidence type="ECO:0000256" key="6">
    <source>
        <dbReference type="SAM" id="SignalP"/>
    </source>
</evidence>
<dbReference type="EMBL" id="SGIT01000002">
    <property type="protein sequence ID" value="RZF60385.1"/>
    <property type="molecule type" value="Genomic_DNA"/>
</dbReference>
<evidence type="ECO:0000256" key="4">
    <source>
        <dbReference type="ARBA" id="ARBA00023136"/>
    </source>
</evidence>
<keyword evidence="5" id="KW-0998">Cell outer membrane</keyword>
<feature type="signal peptide" evidence="6">
    <location>
        <begin position="1"/>
        <end position="20"/>
    </location>
</feature>
<dbReference type="AlphaFoldDB" id="A0A4Q6XLM6"/>
<dbReference type="Pfam" id="PF07980">
    <property type="entry name" value="SusD_RagB"/>
    <property type="match status" value="1"/>
</dbReference>
<comment type="caution">
    <text evidence="8">The sequence shown here is derived from an EMBL/GenBank/DDBJ whole genome shotgun (WGS) entry which is preliminary data.</text>
</comment>
<keyword evidence="9" id="KW-1185">Reference proteome</keyword>
<evidence type="ECO:0000313" key="9">
    <source>
        <dbReference type="Proteomes" id="UP000292855"/>
    </source>
</evidence>
<organism evidence="8 9">
    <name type="scientific">Sphingobacterium corticibacterium</name>
    <dbReference type="NCBI Taxonomy" id="2484746"/>
    <lineage>
        <taxon>Bacteria</taxon>
        <taxon>Pseudomonadati</taxon>
        <taxon>Bacteroidota</taxon>
        <taxon>Sphingobacteriia</taxon>
        <taxon>Sphingobacteriales</taxon>
        <taxon>Sphingobacteriaceae</taxon>
        <taxon>Sphingobacterium</taxon>
    </lineage>
</organism>
<accession>A0A4Q6XLM6</accession>
<dbReference type="InterPro" id="IPR012944">
    <property type="entry name" value="SusD_RagB_dom"/>
</dbReference>
<dbReference type="InterPro" id="IPR011990">
    <property type="entry name" value="TPR-like_helical_dom_sf"/>
</dbReference>
<feature type="domain" description="RagB/SusD" evidence="7">
    <location>
        <begin position="419"/>
        <end position="521"/>
    </location>
</feature>
<gene>
    <name evidence="8" type="ORF">EWE74_14890</name>
</gene>
<comment type="similarity">
    <text evidence="2">Belongs to the SusD family.</text>
</comment>
<keyword evidence="3 6" id="KW-0732">Signal</keyword>
<dbReference type="GO" id="GO:0009279">
    <property type="term" value="C:cell outer membrane"/>
    <property type="evidence" value="ECO:0007669"/>
    <property type="project" value="UniProtKB-SubCell"/>
</dbReference>
<dbReference type="OrthoDB" id="1033488at2"/>